<dbReference type="Pfam" id="PF00149">
    <property type="entry name" value="Metallophos"/>
    <property type="match status" value="1"/>
</dbReference>
<evidence type="ECO:0000256" key="2">
    <source>
        <dbReference type="SAM" id="SignalP"/>
    </source>
</evidence>
<dbReference type="RefSeq" id="WP_170118690.1">
    <property type="nucleotide sequence ID" value="NZ_PYAS01000001.1"/>
</dbReference>
<dbReference type="GO" id="GO:0016787">
    <property type="term" value="F:hydrolase activity"/>
    <property type="evidence" value="ECO:0007669"/>
    <property type="project" value="InterPro"/>
</dbReference>
<sequence>MRPTLSVLSFCLLLFSACFAQTPKITRGPYLQMAYSKKLNEFASTASITIRWQTDIKNIGRVVYSSEPEYELLGNGSPIAEEPAATTDHIITLTGLKPDQQYRYYIGSWIPPAFPEQLEKTPDNFFRTPPLPGVKKKVKMWVLGDFGYTPSQPDTASRQDSVINSWKDYMTVNKTGPMDLWLWLGDNAYEQGTKDQYQDHVFDRRRLRYDFMFRQTPFFATPGNHDYYDSTKTEDDLKARRLDKKIHYYSVVDNFTNGEGGGEPSFTEAYYSFDYANIHFISLDSFGFEKEGDDKSSILAPASVQAQWLRRDLAKANANPDINWVIVFTHMPPYTGGSHNSDDESELMYIRQNLVPILDDYKVDLLVTGHSHGYERSRLMRGLKTASADFVSNTHNPVLTSNAQDNARYDGTPNSCFYYKNSAAAKNEGIVYVVNGAGGRKGEKEYSSNVKNPGLVSRLMAASALLSGGSMYIEVENKRLTAKYISANKQVVDQFTIFKDLDGFTVPETDNTVRTAICECADAQPGGDNFTHYVDNKGNLLLSINKHDLSIGKAGVAPFEVKLGGAPGRTEVSALGPSLNYVWANRVRTFSSNWRVMNRYWTIKPNPELTGKQQVTVRHYYKDSDLGYLRLNEGNYEPIWHQSLRFYKINSISKTYNLDPTQGDHNKILAAKNFNQDGIWLYDVKQTDVTFQQSTPLEYKWRYGFNQPEIFFYPTKLHAFYSGEFVVGRLNGGGGIGGQAYNLNPRGTVVLLHAGSYWRYFARGIVPPDHGIFNWKGGQDPDEVNVEDPPNYDSDSNWPSGPAPFGYSPNREDGERTLLPACQAELDCYEALGPNSYLRAGCVTTPCATRWITSYFRHTARISSQSMAYHKSFIINYKRDDGVVIYINGKALNLPDGNMGTTTPVTFNTTASNASPEYTWQTVVVPNDGSFFRLGQNTIAAELHQTSATSSDLHFDMDITMSPEVLTAPTRLAPMTEPRGLSSEFIIYPNPVDQDRIVFDKPLEYETMRITDSKGIVRRYVSTPGTLKELDISGLPAGIFILSSQYKGEVRHYKVIKK</sequence>
<dbReference type="Gene3D" id="2.60.120.260">
    <property type="entry name" value="Galactose-binding domain-like"/>
    <property type="match status" value="1"/>
</dbReference>
<protein>
    <submittedName>
        <fullName evidence="4">Putative secreted protein (Por secretion system target)</fullName>
    </submittedName>
</protein>
<dbReference type="PROSITE" id="PS51257">
    <property type="entry name" value="PROKAR_LIPOPROTEIN"/>
    <property type="match status" value="1"/>
</dbReference>
<evidence type="ECO:0000259" key="3">
    <source>
        <dbReference type="Pfam" id="PF00149"/>
    </source>
</evidence>
<keyword evidence="2" id="KW-0732">Signal</keyword>
<feature type="chain" id="PRO_5015204104" evidence="2">
    <location>
        <begin position="21"/>
        <end position="1058"/>
    </location>
</feature>
<dbReference type="AlphaFoldDB" id="A0A2P8GJ57"/>
<evidence type="ECO:0000313" key="4">
    <source>
        <dbReference type="EMBL" id="PSL34006.1"/>
    </source>
</evidence>
<comment type="caution">
    <text evidence="4">The sequence shown here is derived from an EMBL/GenBank/DDBJ whole genome shotgun (WGS) entry which is preliminary data.</text>
</comment>
<reference evidence="4 5" key="1">
    <citation type="submission" date="2018-03" db="EMBL/GenBank/DDBJ databases">
        <title>Genomic Encyclopedia of Archaeal and Bacterial Type Strains, Phase II (KMG-II): from individual species to whole genera.</title>
        <authorList>
            <person name="Goeker M."/>
        </authorList>
    </citation>
    <scope>NUCLEOTIDE SEQUENCE [LARGE SCALE GENOMIC DNA]</scope>
    <source>
        <strain evidence="4 5">DSM 29057</strain>
    </source>
</reference>
<feature type="region of interest" description="Disordered" evidence="1">
    <location>
        <begin position="778"/>
        <end position="805"/>
    </location>
</feature>
<feature type="signal peptide" evidence="2">
    <location>
        <begin position="1"/>
        <end position="20"/>
    </location>
</feature>
<dbReference type="InterPro" id="IPR004843">
    <property type="entry name" value="Calcineurin-like_PHP"/>
</dbReference>
<feature type="domain" description="Calcineurin-like phosphoesterase" evidence="3">
    <location>
        <begin position="140"/>
        <end position="374"/>
    </location>
</feature>
<name>A0A2P8GJ57_9BACT</name>
<dbReference type="PANTHER" id="PTHR45867:SF3">
    <property type="entry name" value="ACID PHOSPHATASE TYPE 7"/>
    <property type="match status" value="1"/>
</dbReference>
<proteinExistence type="predicted"/>
<keyword evidence="5" id="KW-1185">Reference proteome</keyword>
<evidence type="ECO:0000256" key="1">
    <source>
        <dbReference type="SAM" id="MobiDB-lite"/>
    </source>
</evidence>
<dbReference type="Gene3D" id="3.60.21.10">
    <property type="match status" value="1"/>
</dbReference>
<dbReference type="SUPFAM" id="SSF56300">
    <property type="entry name" value="Metallo-dependent phosphatases"/>
    <property type="match status" value="1"/>
</dbReference>
<evidence type="ECO:0000313" key="5">
    <source>
        <dbReference type="Proteomes" id="UP000241964"/>
    </source>
</evidence>
<dbReference type="Proteomes" id="UP000241964">
    <property type="component" value="Unassembled WGS sequence"/>
</dbReference>
<dbReference type="EMBL" id="PYAS01000001">
    <property type="protein sequence ID" value="PSL34006.1"/>
    <property type="molecule type" value="Genomic_DNA"/>
</dbReference>
<dbReference type="PANTHER" id="PTHR45867">
    <property type="entry name" value="PURPLE ACID PHOSPHATASE"/>
    <property type="match status" value="1"/>
</dbReference>
<dbReference type="InterPro" id="IPR026444">
    <property type="entry name" value="Secre_tail"/>
</dbReference>
<dbReference type="InterPro" id="IPR029052">
    <property type="entry name" value="Metallo-depent_PP-like"/>
</dbReference>
<gene>
    <name evidence="4" type="ORF">CLV60_101375</name>
</gene>
<accession>A0A2P8GJ57</accession>
<organism evidence="4 5">
    <name type="scientific">Dyadobacter jiangsuensis</name>
    <dbReference type="NCBI Taxonomy" id="1591085"/>
    <lineage>
        <taxon>Bacteria</taxon>
        <taxon>Pseudomonadati</taxon>
        <taxon>Bacteroidota</taxon>
        <taxon>Cytophagia</taxon>
        <taxon>Cytophagales</taxon>
        <taxon>Spirosomataceae</taxon>
        <taxon>Dyadobacter</taxon>
    </lineage>
</organism>
<dbReference type="NCBIfam" id="TIGR04183">
    <property type="entry name" value="Por_Secre_tail"/>
    <property type="match status" value="1"/>
</dbReference>